<dbReference type="InterPro" id="IPR017907">
    <property type="entry name" value="Znf_RING_CS"/>
</dbReference>
<dbReference type="KEGG" id="vg:7804670"/>
<keyword evidence="2" id="KW-0863">Zinc-finger</keyword>
<evidence type="ECO:0000256" key="4">
    <source>
        <dbReference type="SAM" id="MobiDB-lite"/>
    </source>
</evidence>
<evidence type="ECO:0000256" key="1">
    <source>
        <dbReference type="ARBA" id="ARBA00022723"/>
    </source>
</evidence>
<proteinExistence type="predicted"/>
<keyword evidence="6" id="KW-1185">Reference proteome</keyword>
<evidence type="ECO:0000313" key="5">
    <source>
        <dbReference type="EMBL" id="ACO53454.1"/>
    </source>
</evidence>
<evidence type="ECO:0008006" key="7">
    <source>
        <dbReference type="Google" id="ProtNLM"/>
    </source>
</evidence>
<dbReference type="Proteomes" id="UP000203846">
    <property type="component" value="Segment"/>
</dbReference>
<sequence>MNSSNMLNVVSYRKPYKALQCSYDHVTSNLTMYINIKDVMVPCGVYNESTNKFKLLRVTYENRQNFTYNFEQVHSYITSVPKDNPLHKQLKNFVLSGVKICALELYLLYVNNYVGYYTDVLNIEKPVTDMYSILHNLRNGMTKQEAALQVINMCDDYQQTNISFHHDNPKKSINLIVCLLKTKVIDAIMDLYNDLYAKSNKLYKNLEKNYDMDFSEIITYMNTCVNCKQARMYHINNECGHGLCVQCAYVSVKNQRCVVCAERENNMTGFEARQLRREQNKRDKADAPCNQRNYINNQMEAINKIINEENREEPQPLLPVLTETELNDYLLPLEKQNNVADYISSAIELSAQADPDDNDDDTTDDSSDESDDENILNENISSEINENILSENILLNENISSNKNITNNYNVPSCKIEPLDEDELPLRSDEMFVLQENLIVKTEQCDVCEDDDVKCLNPVVLPVSPVNNDANNDDVIILNESNAGFKPKLCSIVLATNSSNQFLLKRDKNNKIVRKRKFTSDYNPFVFDDVKHIKL</sequence>
<reference evidence="5 6" key="1">
    <citation type="journal article" date="2009" name="Virus Genes">
        <title>Morphology and genome of Euproctis pseudoconspersa nucleopolyhedrovirus.</title>
        <authorList>
            <person name="Tang X.D."/>
            <person name="Xiao Q."/>
            <person name="Ma X.C."/>
            <person name="Zhu Z.R."/>
            <person name="Zhang C.X."/>
        </authorList>
    </citation>
    <scope>NUCLEOTIDE SEQUENCE [LARGE SCALE GENOMIC DNA]</scope>
    <source>
        <strain evidence="5 6">Hangzhou</strain>
    </source>
</reference>
<feature type="region of interest" description="Disordered" evidence="4">
    <location>
        <begin position="350"/>
        <end position="376"/>
    </location>
</feature>
<dbReference type="OrthoDB" id="11819at10239"/>
<evidence type="ECO:0000256" key="3">
    <source>
        <dbReference type="ARBA" id="ARBA00022833"/>
    </source>
</evidence>
<evidence type="ECO:0000313" key="6">
    <source>
        <dbReference type="Proteomes" id="UP000203846"/>
    </source>
</evidence>
<organism evidence="5 6">
    <name type="scientific">Euproctis pseudoconspersa nucleopolyhedrovirus</name>
    <dbReference type="NCBI Taxonomy" id="307467"/>
    <lineage>
        <taxon>Viruses</taxon>
        <taxon>Viruses incertae sedis</taxon>
        <taxon>Naldaviricetes</taxon>
        <taxon>Lefavirales</taxon>
        <taxon>Baculoviridae</taxon>
        <taxon>Alphabaculovirus</taxon>
        <taxon>Alphabaculovirus eupseudoconspersae</taxon>
    </lineage>
</organism>
<accession>C3TWR2</accession>
<protein>
    <recommendedName>
        <fullName evidence="7">Hoar</fullName>
    </recommendedName>
</protein>
<name>C3TWR2_9ABAC</name>
<dbReference type="GeneID" id="7804670"/>
<dbReference type="PROSITE" id="PS00518">
    <property type="entry name" value="ZF_RING_1"/>
    <property type="match status" value="1"/>
</dbReference>
<feature type="compositionally biased region" description="Acidic residues" evidence="4">
    <location>
        <begin position="354"/>
        <end position="375"/>
    </location>
</feature>
<keyword evidence="3" id="KW-0862">Zinc</keyword>
<dbReference type="EMBL" id="FJ227128">
    <property type="protein sequence ID" value="ACO53454.1"/>
    <property type="molecule type" value="Genomic_DNA"/>
</dbReference>
<keyword evidence="1" id="KW-0479">Metal-binding</keyword>
<evidence type="ECO:0000256" key="2">
    <source>
        <dbReference type="ARBA" id="ARBA00022771"/>
    </source>
</evidence>
<dbReference type="GO" id="GO:0008270">
    <property type="term" value="F:zinc ion binding"/>
    <property type="evidence" value="ECO:0007669"/>
    <property type="project" value="UniProtKB-KW"/>
</dbReference>
<dbReference type="RefSeq" id="YP_002854614.1">
    <property type="nucleotide sequence ID" value="NC_012639.1"/>
</dbReference>